<evidence type="ECO:0000256" key="7">
    <source>
        <dbReference type="SAM" id="SignalP"/>
    </source>
</evidence>
<feature type="signal peptide" evidence="7">
    <location>
        <begin position="1"/>
        <end position="19"/>
    </location>
</feature>
<comment type="subcellular location">
    <subcellularLocation>
        <location evidence="1">Membrane</location>
        <topology evidence="1">Single-pass membrane protein</topology>
    </subcellularLocation>
</comment>
<organism evidence="8 9">
    <name type="scientific">Byssothecium circinans</name>
    <dbReference type="NCBI Taxonomy" id="147558"/>
    <lineage>
        <taxon>Eukaryota</taxon>
        <taxon>Fungi</taxon>
        <taxon>Dikarya</taxon>
        <taxon>Ascomycota</taxon>
        <taxon>Pezizomycotina</taxon>
        <taxon>Dothideomycetes</taxon>
        <taxon>Pleosporomycetidae</taxon>
        <taxon>Pleosporales</taxon>
        <taxon>Massarineae</taxon>
        <taxon>Massarinaceae</taxon>
        <taxon>Byssothecium</taxon>
    </lineage>
</organism>
<evidence type="ECO:0000256" key="2">
    <source>
        <dbReference type="ARBA" id="ARBA00022692"/>
    </source>
</evidence>
<name>A0A6A5UCR1_9PLEO</name>
<keyword evidence="3 6" id="KW-1133">Transmembrane helix</keyword>
<dbReference type="GO" id="GO:0016020">
    <property type="term" value="C:membrane"/>
    <property type="evidence" value="ECO:0007669"/>
    <property type="project" value="UniProtKB-SubCell"/>
</dbReference>
<keyword evidence="9" id="KW-1185">Reference proteome</keyword>
<evidence type="ECO:0008006" key="10">
    <source>
        <dbReference type="Google" id="ProtNLM"/>
    </source>
</evidence>
<evidence type="ECO:0000256" key="1">
    <source>
        <dbReference type="ARBA" id="ARBA00004167"/>
    </source>
</evidence>
<dbReference type="OrthoDB" id="5215637at2759"/>
<reference evidence="8" key="1">
    <citation type="journal article" date="2020" name="Stud. Mycol.">
        <title>101 Dothideomycetes genomes: a test case for predicting lifestyles and emergence of pathogens.</title>
        <authorList>
            <person name="Haridas S."/>
            <person name="Albert R."/>
            <person name="Binder M."/>
            <person name="Bloem J."/>
            <person name="Labutti K."/>
            <person name="Salamov A."/>
            <person name="Andreopoulos B."/>
            <person name="Baker S."/>
            <person name="Barry K."/>
            <person name="Bills G."/>
            <person name="Bluhm B."/>
            <person name="Cannon C."/>
            <person name="Castanera R."/>
            <person name="Culley D."/>
            <person name="Daum C."/>
            <person name="Ezra D."/>
            <person name="Gonzalez J."/>
            <person name="Henrissat B."/>
            <person name="Kuo A."/>
            <person name="Liang C."/>
            <person name="Lipzen A."/>
            <person name="Lutzoni F."/>
            <person name="Magnuson J."/>
            <person name="Mondo S."/>
            <person name="Nolan M."/>
            <person name="Ohm R."/>
            <person name="Pangilinan J."/>
            <person name="Park H.-J."/>
            <person name="Ramirez L."/>
            <person name="Alfaro M."/>
            <person name="Sun H."/>
            <person name="Tritt A."/>
            <person name="Yoshinaga Y."/>
            <person name="Zwiers L.-H."/>
            <person name="Turgeon B."/>
            <person name="Goodwin S."/>
            <person name="Spatafora J."/>
            <person name="Crous P."/>
            <person name="Grigoriev I."/>
        </authorList>
    </citation>
    <scope>NUCLEOTIDE SEQUENCE</scope>
    <source>
        <strain evidence="8">CBS 675.92</strain>
    </source>
</reference>
<sequence>MYSLIGLATVLSLSSGVASQCYFPNGKVVASDTICNPNALVSSCCYDNQACLSNGLCMSDPHSPTKARLHRGTCSDKTWKSSACPRQCTSLADKGANVYSCNQTNADSYCCFDDCKCNDNKFETFTFPDTDVYTLTIIGEAFTQTHTSTTKTSATSGGTAASITGSSSSSPSASAAASSSNSTAIGVGVGVSVGVVLLILAAVFFFWRHKRNASPKDSENPYNNGAGAHGLDNKQSPHYSLAEMDSGEPATQYHAPASSHSQKYAHHASENSHPPSQRNANSDRQYNAPPVELTSTNTNAPVELPSSPLDGPKHTKRRGY</sequence>
<feature type="transmembrane region" description="Helical" evidence="6">
    <location>
        <begin position="184"/>
        <end position="207"/>
    </location>
</feature>
<dbReference type="Proteomes" id="UP000800035">
    <property type="component" value="Unassembled WGS sequence"/>
</dbReference>
<dbReference type="PANTHER" id="PTHR15549:SF26">
    <property type="entry name" value="AXIAL BUDDING PATTERN PROTEIN 2-RELATED"/>
    <property type="match status" value="1"/>
</dbReference>
<dbReference type="GO" id="GO:0071944">
    <property type="term" value="C:cell periphery"/>
    <property type="evidence" value="ECO:0007669"/>
    <property type="project" value="UniProtKB-ARBA"/>
</dbReference>
<dbReference type="EMBL" id="ML976986">
    <property type="protein sequence ID" value="KAF1958907.1"/>
    <property type="molecule type" value="Genomic_DNA"/>
</dbReference>
<feature type="region of interest" description="Disordered" evidence="5">
    <location>
        <begin position="148"/>
        <end position="177"/>
    </location>
</feature>
<keyword evidence="7" id="KW-0732">Signal</keyword>
<keyword evidence="2 6" id="KW-0812">Transmembrane</keyword>
<proteinExistence type="predicted"/>
<evidence type="ECO:0000256" key="3">
    <source>
        <dbReference type="ARBA" id="ARBA00022989"/>
    </source>
</evidence>
<protein>
    <recommendedName>
        <fullName evidence="10">Mid2 domain-containing protein</fullName>
    </recommendedName>
</protein>
<feature type="compositionally biased region" description="Polar residues" evidence="5">
    <location>
        <begin position="271"/>
        <end position="285"/>
    </location>
</feature>
<dbReference type="InterPro" id="IPR051694">
    <property type="entry name" value="Immunoregulatory_rcpt-like"/>
</dbReference>
<evidence type="ECO:0000313" key="8">
    <source>
        <dbReference type="EMBL" id="KAF1958907.1"/>
    </source>
</evidence>
<feature type="chain" id="PRO_5025475820" description="Mid2 domain-containing protein" evidence="7">
    <location>
        <begin position="20"/>
        <end position="320"/>
    </location>
</feature>
<dbReference type="PANTHER" id="PTHR15549">
    <property type="entry name" value="PAIRED IMMUNOGLOBULIN-LIKE TYPE 2 RECEPTOR"/>
    <property type="match status" value="1"/>
</dbReference>
<feature type="region of interest" description="Disordered" evidence="5">
    <location>
        <begin position="214"/>
        <end position="320"/>
    </location>
</feature>
<evidence type="ECO:0000256" key="6">
    <source>
        <dbReference type="SAM" id="Phobius"/>
    </source>
</evidence>
<evidence type="ECO:0000313" key="9">
    <source>
        <dbReference type="Proteomes" id="UP000800035"/>
    </source>
</evidence>
<keyword evidence="4 6" id="KW-0472">Membrane</keyword>
<evidence type="ECO:0000256" key="4">
    <source>
        <dbReference type="ARBA" id="ARBA00023136"/>
    </source>
</evidence>
<accession>A0A6A5UCR1</accession>
<dbReference type="AlphaFoldDB" id="A0A6A5UCR1"/>
<gene>
    <name evidence="8" type="ORF">CC80DRAFT_546225</name>
</gene>
<evidence type="ECO:0000256" key="5">
    <source>
        <dbReference type="SAM" id="MobiDB-lite"/>
    </source>
</evidence>